<feature type="transmembrane region" description="Helical" evidence="5">
    <location>
        <begin position="310"/>
        <end position="328"/>
    </location>
</feature>
<comment type="subcellular location">
    <subcellularLocation>
        <location evidence="1">Membrane</location>
        <topology evidence="1">Multi-pass membrane protein</topology>
    </subcellularLocation>
</comment>
<evidence type="ECO:0000313" key="9">
    <source>
        <dbReference type="Proteomes" id="UP000637632"/>
    </source>
</evidence>
<dbReference type="PANTHER" id="PTHR37422">
    <property type="entry name" value="TEICHURONIC ACID BIOSYNTHESIS PROTEIN TUAE"/>
    <property type="match status" value="1"/>
</dbReference>
<evidence type="ECO:0000259" key="7">
    <source>
        <dbReference type="Pfam" id="PF11846"/>
    </source>
</evidence>
<evidence type="ECO:0000256" key="3">
    <source>
        <dbReference type="ARBA" id="ARBA00022989"/>
    </source>
</evidence>
<feature type="transmembrane region" description="Helical" evidence="5">
    <location>
        <begin position="59"/>
        <end position="80"/>
    </location>
</feature>
<keyword evidence="9" id="KW-1185">Reference proteome</keyword>
<protein>
    <submittedName>
        <fullName evidence="8">O-antigen ligase C-terminal domain-containing protein</fullName>
    </submittedName>
</protein>
<proteinExistence type="predicted"/>
<feature type="transmembrane region" description="Helical" evidence="5">
    <location>
        <begin position="259"/>
        <end position="275"/>
    </location>
</feature>
<feature type="transmembrane region" description="Helical" evidence="5">
    <location>
        <begin position="12"/>
        <end position="39"/>
    </location>
</feature>
<keyword evidence="3 5" id="KW-1133">Transmembrane helix</keyword>
<feature type="domain" description="O-antigen ligase-related" evidence="6">
    <location>
        <begin position="93"/>
        <end position="239"/>
    </location>
</feature>
<keyword evidence="8" id="KW-0436">Ligase</keyword>
<gene>
    <name evidence="8" type="ORF">H8K26_04235</name>
</gene>
<dbReference type="InterPro" id="IPR007016">
    <property type="entry name" value="O-antigen_ligase-rel_domated"/>
</dbReference>
<dbReference type="EMBL" id="JACOFT010000001">
    <property type="protein sequence ID" value="MBC3810640.1"/>
    <property type="molecule type" value="Genomic_DNA"/>
</dbReference>
<organism evidence="8 9">
    <name type="scientific">Undibacterium aquatile</name>
    <dbReference type="NCBI Taxonomy" id="1537398"/>
    <lineage>
        <taxon>Bacteria</taxon>
        <taxon>Pseudomonadati</taxon>
        <taxon>Pseudomonadota</taxon>
        <taxon>Betaproteobacteria</taxon>
        <taxon>Burkholderiales</taxon>
        <taxon>Oxalobacteraceae</taxon>
        <taxon>Undibacterium</taxon>
    </lineage>
</organism>
<dbReference type="Proteomes" id="UP000637632">
    <property type="component" value="Unassembled WGS sequence"/>
</dbReference>
<comment type="caution">
    <text evidence="8">The sequence shown here is derived from an EMBL/GenBank/DDBJ whole genome shotgun (WGS) entry which is preliminary data.</text>
</comment>
<evidence type="ECO:0000256" key="5">
    <source>
        <dbReference type="SAM" id="Phobius"/>
    </source>
</evidence>
<keyword evidence="4 5" id="KW-0472">Membrane</keyword>
<dbReference type="GO" id="GO:0016874">
    <property type="term" value="F:ligase activity"/>
    <property type="evidence" value="ECO:0007669"/>
    <property type="project" value="UniProtKB-KW"/>
</dbReference>
<evidence type="ECO:0000259" key="6">
    <source>
        <dbReference type="Pfam" id="PF04932"/>
    </source>
</evidence>
<evidence type="ECO:0000256" key="4">
    <source>
        <dbReference type="ARBA" id="ARBA00023136"/>
    </source>
</evidence>
<sequence length="462" mass="52410">MSTEPEQQEKLCLAFAYAYVLAGGLSVAMQIVQISGLHLGSLVMFISNTGSFPRPYANVAQPNQLALMLCFALASTWFLYRKIKITKTVAIVAAVTLIVGLVFTQSRIGWIILPMFCFYIWKTQTDVNERRAPAAFFMLLLMAYFLMVFGLSHIIGHFGFSGGSVAEHVGGRSERMGLWAQAWSMAAHHLWFGVGWGGFGPAQVHIAADFPSSTYAEHAHNIVLNFAAELGWPLTVLIFTGLGCWFYRACMQPVKTSTRQFAILCLIAVFVHSLVEFPLWYGYVLFPTVIFMGMLHQMRWSGGGVMIRKALIIPVVVFGLFLTGAITWDYQRVVTGFNVLRWEQSGTKVDVRLLEQPEFTFFPQFFAYFKLMKIEPAEGMSKETIAYVEHWTPRFGFVHILNKMAEIYVLNGAPEKAERMMQTLQRLHPDLYPDYFDYWKAKGNIDARYHAVFVNMPRRDAP</sequence>
<dbReference type="InterPro" id="IPR051533">
    <property type="entry name" value="WaaL-like"/>
</dbReference>
<evidence type="ECO:0000313" key="8">
    <source>
        <dbReference type="EMBL" id="MBC3810640.1"/>
    </source>
</evidence>
<keyword evidence="2 5" id="KW-0812">Transmembrane</keyword>
<reference evidence="8 9" key="1">
    <citation type="submission" date="2020-08" db="EMBL/GenBank/DDBJ databases">
        <title>Novel species isolated from subtropical streams in China.</title>
        <authorList>
            <person name="Lu H."/>
        </authorList>
    </citation>
    <scope>NUCLEOTIDE SEQUENCE [LARGE SCALE GENOMIC DNA]</scope>
    <source>
        <strain evidence="8 9">CCTCC AB 2015119</strain>
    </source>
</reference>
<dbReference type="InterPro" id="IPR021797">
    <property type="entry name" value="Wzy_C_2"/>
</dbReference>
<feature type="transmembrane region" description="Helical" evidence="5">
    <location>
        <begin position="230"/>
        <end position="247"/>
    </location>
</feature>
<feature type="transmembrane region" description="Helical" evidence="5">
    <location>
        <begin position="92"/>
        <end position="121"/>
    </location>
</feature>
<feature type="transmembrane region" description="Helical" evidence="5">
    <location>
        <begin position="133"/>
        <end position="155"/>
    </location>
</feature>
<feature type="domain" description="Virulence factor membrane-bound polymerase C-terminal" evidence="7">
    <location>
        <begin position="261"/>
        <end position="430"/>
    </location>
</feature>
<name>A0ABR6XDH1_9BURK</name>
<accession>A0ABR6XDH1</accession>
<dbReference type="Pfam" id="PF04932">
    <property type="entry name" value="Wzy_C"/>
    <property type="match status" value="1"/>
</dbReference>
<dbReference type="Pfam" id="PF11846">
    <property type="entry name" value="Wzy_C_2"/>
    <property type="match status" value="1"/>
</dbReference>
<evidence type="ECO:0000256" key="2">
    <source>
        <dbReference type="ARBA" id="ARBA00022692"/>
    </source>
</evidence>
<dbReference type="PANTHER" id="PTHR37422:SF13">
    <property type="entry name" value="LIPOPOLYSACCHARIDE BIOSYNTHESIS PROTEIN PA4999-RELATED"/>
    <property type="match status" value="1"/>
</dbReference>
<evidence type="ECO:0000256" key="1">
    <source>
        <dbReference type="ARBA" id="ARBA00004141"/>
    </source>
</evidence>